<keyword evidence="5 7" id="KW-0472">Membrane</keyword>
<comment type="similarity">
    <text evidence="2">Belongs to the TAPT1 family.</text>
</comment>
<evidence type="ECO:0000256" key="1">
    <source>
        <dbReference type="ARBA" id="ARBA00004141"/>
    </source>
</evidence>
<accession>A0A8H6DYV3</accession>
<feature type="region of interest" description="Disordered" evidence="6">
    <location>
        <begin position="457"/>
        <end position="478"/>
    </location>
</feature>
<evidence type="ECO:0008006" key="10">
    <source>
        <dbReference type="Google" id="ProtNLM"/>
    </source>
</evidence>
<feature type="region of interest" description="Disordered" evidence="6">
    <location>
        <begin position="409"/>
        <end position="440"/>
    </location>
</feature>
<evidence type="ECO:0000256" key="3">
    <source>
        <dbReference type="ARBA" id="ARBA00022692"/>
    </source>
</evidence>
<evidence type="ECO:0000256" key="5">
    <source>
        <dbReference type="ARBA" id="ARBA00023136"/>
    </source>
</evidence>
<evidence type="ECO:0000256" key="7">
    <source>
        <dbReference type="SAM" id="Phobius"/>
    </source>
</evidence>
<organism evidence="8 9">
    <name type="scientific">Cochliobolus sativus</name>
    <name type="common">Common root rot and spot blotch fungus</name>
    <name type="synonym">Bipolaris sorokiniana</name>
    <dbReference type="NCBI Taxonomy" id="45130"/>
    <lineage>
        <taxon>Eukaryota</taxon>
        <taxon>Fungi</taxon>
        <taxon>Dikarya</taxon>
        <taxon>Ascomycota</taxon>
        <taxon>Pezizomycotina</taxon>
        <taxon>Dothideomycetes</taxon>
        <taxon>Pleosporomycetidae</taxon>
        <taxon>Pleosporales</taxon>
        <taxon>Pleosporineae</taxon>
        <taxon>Pleosporaceae</taxon>
        <taxon>Bipolaris</taxon>
    </lineage>
</organism>
<feature type="compositionally biased region" description="Polar residues" evidence="6">
    <location>
        <begin position="425"/>
        <end position="440"/>
    </location>
</feature>
<feature type="compositionally biased region" description="Basic and acidic residues" evidence="6">
    <location>
        <begin position="1"/>
        <end position="14"/>
    </location>
</feature>
<comment type="subcellular location">
    <subcellularLocation>
        <location evidence="1">Membrane</location>
        <topology evidence="1">Multi-pass membrane protein</topology>
    </subcellularLocation>
</comment>
<dbReference type="GO" id="GO:0005789">
    <property type="term" value="C:endoplasmic reticulum membrane"/>
    <property type="evidence" value="ECO:0007669"/>
    <property type="project" value="TreeGrafter"/>
</dbReference>
<dbReference type="Proteomes" id="UP000624244">
    <property type="component" value="Unassembled WGS sequence"/>
</dbReference>
<gene>
    <name evidence="8" type="ORF">GGP41_001720</name>
</gene>
<feature type="compositionally biased region" description="Basic and acidic residues" evidence="6">
    <location>
        <begin position="255"/>
        <end position="278"/>
    </location>
</feature>
<feature type="region of interest" description="Disordered" evidence="6">
    <location>
        <begin position="1"/>
        <end position="278"/>
    </location>
</feature>
<keyword evidence="4 7" id="KW-1133">Transmembrane helix</keyword>
<feature type="transmembrane region" description="Helical" evidence="7">
    <location>
        <begin position="775"/>
        <end position="804"/>
    </location>
</feature>
<feature type="compositionally biased region" description="Basic and acidic residues" evidence="6">
    <location>
        <begin position="76"/>
        <end position="123"/>
    </location>
</feature>
<evidence type="ECO:0000256" key="2">
    <source>
        <dbReference type="ARBA" id="ARBA00008803"/>
    </source>
</evidence>
<comment type="caution">
    <text evidence="8">The sequence shown here is derived from an EMBL/GenBank/DDBJ whole genome shotgun (WGS) entry which is preliminary data.</text>
</comment>
<dbReference type="AlphaFoldDB" id="A0A8H6DYV3"/>
<feature type="compositionally biased region" description="Basic residues" evidence="6">
    <location>
        <begin position="225"/>
        <end position="235"/>
    </location>
</feature>
<reference evidence="8" key="1">
    <citation type="submission" date="2019-11" db="EMBL/GenBank/DDBJ databases">
        <title>Bipolaris sorokiniana Genome sequencing.</title>
        <authorList>
            <person name="Wang H."/>
        </authorList>
    </citation>
    <scope>NUCLEOTIDE SEQUENCE</scope>
</reference>
<sequence>MNGADTRTHGELNTREQLLPTPTPSPEPEADDVAPPIDRRNYEEAKNEEMLLNTTNGAKEETNSAIGSRATSRRPSVHEEAIQSDTNEKIRPIKRPGDGRRKSSVSDHDKMLKLSPRQIHELTSEPSSIPVRAATPILEDELEDATPLENMDDQGNNKPRGSVLDRPVEFNGTKHDGSKEYGSRGRELTQEKETLVIKTPSTELRNGRPMPLSRSITTPALVRRTTSRSRSRAHNHTKEGEERRQGRHVPPPLDMPHKEATSKGHERHREPRDVRDHVSPTAIALPLPPMSMPTFLSLELSATRPSPLYIYRPATTEFPYESSEIKYERLLNFLRIPLKIEIILGFGAFACLDAWMHVLTILPLRFLLAIAILIKWWGSVIVKEFRDLWAFVYNGLPRLWQRRKHVDGPTPLATPAEEEPPSMSRRPSATSTARQDPRASTSFQFPDLKELKELKARRPRNSRFRHRRTKSTPSTLQPSHKADILKGLLVIASCFVLMRFDASRMYHGIRGQSAIKLYVIYNVLEVCDRLLSAMGQDVLECLFSRETLDRNPDGRSKVLRPLGMFSLALVYTVAHATALFYQVITLNVAVNSYSNALLTLLMSNQFVEIKSTVFKNFTIFPKYIAQVLNPFLLVLGSEMFVDWLKHAYITKFNQYKPEVYSKFFDVLAKDYYSNAFADADLTRRLGLPVIPLSCLFVRAAIQTYHMFIALHMPPPLHATTTSLTSEDATSSSPATTAALAHIDHVFRRALGRSSFGAGLASKPWYHPLSYTLDDLIAASTMLIVFLVIYLFFLAFKLLLGMILLSVSRNRYRGMQEREKMSVETGGKRIGGWGVVDVDEEKRKAIYEDDAEGLRRLRERDEKGRKKEAEEKERGTGFGHVSRYAMVAKRIW</sequence>
<evidence type="ECO:0000256" key="4">
    <source>
        <dbReference type="ARBA" id="ARBA00022989"/>
    </source>
</evidence>
<dbReference type="Pfam" id="PF05346">
    <property type="entry name" value="DUF747"/>
    <property type="match status" value="2"/>
</dbReference>
<feature type="compositionally biased region" description="Basic and acidic residues" evidence="6">
    <location>
        <begin position="37"/>
        <end position="49"/>
    </location>
</feature>
<dbReference type="PANTHER" id="PTHR13317:SF4">
    <property type="entry name" value="TRANSMEMBRANE ANTERIOR POSTERIOR TRANSFORMATION PROTEIN 1 HOMOLOG"/>
    <property type="match status" value="1"/>
</dbReference>
<feature type="compositionally biased region" description="Basic residues" evidence="6">
    <location>
        <begin position="457"/>
        <end position="470"/>
    </location>
</feature>
<feature type="compositionally biased region" description="Basic and acidic residues" evidence="6">
    <location>
        <begin position="166"/>
        <end position="195"/>
    </location>
</feature>
<name>A0A8H6DYV3_COCSA</name>
<dbReference type="PANTHER" id="PTHR13317">
    <property type="entry name" value="TRANSMEMBRANE ANTERIOR POSTERIOR TRANSFORMATION PROTEIN 1 HOMOLOG"/>
    <property type="match status" value="1"/>
</dbReference>
<proteinExistence type="inferred from homology"/>
<evidence type="ECO:0000313" key="9">
    <source>
        <dbReference type="Proteomes" id="UP000624244"/>
    </source>
</evidence>
<protein>
    <recommendedName>
        <fullName evidence="10">DUF747 family protein</fullName>
    </recommendedName>
</protein>
<evidence type="ECO:0000256" key="6">
    <source>
        <dbReference type="SAM" id="MobiDB-lite"/>
    </source>
</evidence>
<dbReference type="EMBL" id="WNKQ01000002">
    <property type="protein sequence ID" value="KAF5853112.1"/>
    <property type="molecule type" value="Genomic_DNA"/>
</dbReference>
<feature type="compositionally biased region" description="Polar residues" evidence="6">
    <location>
        <begin position="52"/>
        <end position="74"/>
    </location>
</feature>
<evidence type="ECO:0000313" key="8">
    <source>
        <dbReference type="EMBL" id="KAF5853112.1"/>
    </source>
</evidence>
<feature type="compositionally biased region" description="Acidic residues" evidence="6">
    <location>
        <begin position="138"/>
        <end position="152"/>
    </location>
</feature>
<dbReference type="InterPro" id="IPR008010">
    <property type="entry name" value="Tatp1"/>
</dbReference>
<keyword evidence="3 7" id="KW-0812">Transmembrane</keyword>